<protein>
    <recommendedName>
        <fullName evidence="4">DUF2834 domain-containing protein</fullName>
    </recommendedName>
</protein>
<name>A0A1Q4HAN2_9MYCO</name>
<keyword evidence="1" id="KW-1133">Transmembrane helix</keyword>
<feature type="transmembrane region" description="Helical" evidence="1">
    <location>
        <begin position="63"/>
        <end position="83"/>
    </location>
</feature>
<evidence type="ECO:0000313" key="2">
    <source>
        <dbReference type="EMBL" id="OPE44681.1"/>
    </source>
</evidence>
<dbReference type="Proteomes" id="UP000191039">
    <property type="component" value="Unassembled WGS sequence"/>
</dbReference>
<sequence>MPEPPYRSGMTTSSKVRCALYAVIAVVALIATWTQNIAYLGSGVSFMPDFLSDLMVNAATRSFTFDLLLLTAAVVVLMLVEAHKHGVRYVWAYIIGGMLIAISVTFPLFLIAREVRMGRTCPARPSAIA</sequence>
<reference evidence="2 3" key="1">
    <citation type="submission" date="2016-09" db="EMBL/GenBank/DDBJ databases">
        <title>genome sequences of unsequenced Mycobacteria.</title>
        <authorList>
            <person name="Greninger A.L."/>
            <person name="Jerome K.R."/>
            <person name="Mcnair B."/>
            <person name="Wallis C."/>
            <person name="Fang F."/>
        </authorList>
    </citation>
    <scope>NUCLEOTIDE SEQUENCE [LARGE SCALE GENOMIC DNA]</scope>
    <source>
        <strain evidence="2 3">BM1</strain>
    </source>
</reference>
<evidence type="ECO:0000313" key="3">
    <source>
        <dbReference type="Proteomes" id="UP000191039"/>
    </source>
</evidence>
<comment type="caution">
    <text evidence="2">The sequence shown here is derived from an EMBL/GenBank/DDBJ whole genome shotgun (WGS) entry which is preliminary data.</text>
</comment>
<feature type="transmembrane region" description="Helical" evidence="1">
    <location>
        <begin position="20"/>
        <end position="42"/>
    </location>
</feature>
<gene>
    <name evidence="2" type="ORF">BV510_30675</name>
</gene>
<keyword evidence="1" id="KW-0472">Membrane</keyword>
<keyword evidence="1" id="KW-0812">Transmembrane</keyword>
<dbReference type="AlphaFoldDB" id="A0A1Q4HAN2"/>
<accession>A0A1Q4HAN2</accession>
<dbReference type="InterPro" id="IPR021362">
    <property type="entry name" value="DUF2834"/>
</dbReference>
<evidence type="ECO:0000256" key="1">
    <source>
        <dbReference type="SAM" id="Phobius"/>
    </source>
</evidence>
<dbReference type="EMBL" id="MIJD01000683">
    <property type="protein sequence ID" value="OPE44681.1"/>
    <property type="molecule type" value="Genomic_DNA"/>
</dbReference>
<proteinExistence type="predicted"/>
<evidence type="ECO:0008006" key="4">
    <source>
        <dbReference type="Google" id="ProtNLM"/>
    </source>
</evidence>
<dbReference type="Pfam" id="PF11196">
    <property type="entry name" value="DUF2834"/>
    <property type="match status" value="1"/>
</dbReference>
<organism evidence="2 3">
    <name type="scientific">Mycolicibacterium diernhoferi</name>
    <dbReference type="NCBI Taxonomy" id="1801"/>
    <lineage>
        <taxon>Bacteria</taxon>
        <taxon>Bacillati</taxon>
        <taxon>Actinomycetota</taxon>
        <taxon>Actinomycetes</taxon>
        <taxon>Mycobacteriales</taxon>
        <taxon>Mycobacteriaceae</taxon>
        <taxon>Mycolicibacterium</taxon>
    </lineage>
</organism>
<feature type="transmembrane region" description="Helical" evidence="1">
    <location>
        <begin position="89"/>
        <end position="110"/>
    </location>
</feature>
<dbReference type="STRING" id="1801.BRW64_16890"/>